<evidence type="ECO:0000256" key="4">
    <source>
        <dbReference type="ARBA" id="ARBA00023136"/>
    </source>
</evidence>
<sequence length="346" mass="39369">MSRALEPGKVSPARIPGSGTPTEGKKTKQKLDNVWRNTVTPEGVPVRMELASRGDRLGAVLIDLLLLYGAPILLFLTLLFSGAFFYLPDGENFGATLFALIRVLLFLWYNFYFIFFEIRWQGRTPGKRLLGLRVVDRRGGQLTSGAIFARNLMRELELFLPLSLLFVPTGDAAQALIALLSLVWVGVFLCIPFFNKDRMRVGDMIAGTWVVRIPKTVLMEDIVQSNTPVADSKRNRSSSSHEAYSFTDTQVDAYGIYELQTLEEILRKPAVTAKTIQEVAERIRKKIKWQAEPAGDQGINRFLSKSSRFRVEEDRAFLEAYYAALRRRLENRMLFGQRKENKHQKD</sequence>
<dbReference type="Proteomes" id="UP001069802">
    <property type="component" value="Unassembled WGS sequence"/>
</dbReference>
<dbReference type="InterPro" id="IPR010432">
    <property type="entry name" value="RDD"/>
</dbReference>
<dbReference type="EMBL" id="JAPWGY010000010">
    <property type="protein sequence ID" value="MCZ4282759.1"/>
    <property type="molecule type" value="Genomic_DNA"/>
</dbReference>
<dbReference type="PANTHER" id="PTHR38480:SF1">
    <property type="entry name" value="SLR0254 PROTEIN"/>
    <property type="match status" value="1"/>
</dbReference>
<name>A0ABT4LNR2_9PROT</name>
<proteinExistence type="predicted"/>
<dbReference type="RefSeq" id="WP_269424902.1">
    <property type="nucleotide sequence ID" value="NZ_JAPWGY010000010.1"/>
</dbReference>
<keyword evidence="9" id="KW-1185">Reference proteome</keyword>
<evidence type="ECO:0000256" key="6">
    <source>
        <dbReference type="SAM" id="Phobius"/>
    </source>
</evidence>
<accession>A0ABT4LNR2</accession>
<dbReference type="PANTHER" id="PTHR38480">
    <property type="entry name" value="SLR0254 PROTEIN"/>
    <property type="match status" value="1"/>
</dbReference>
<feature type="transmembrane region" description="Helical" evidence="6">
    <location>
        <begin position="173"/>
        <end position="194"/>
    </location>
</feature>
<gene>
    <name evidence="8" type="ORF">O4H49_18390</name>
</gene>
<keyword evidence="3 6" id="KW-1133">Transmembrane helix</keyword>
<dbReference type="Pfam" id="PF06271">
    <property type="entry name" value="RDD"/>
    <property type="match status" value="1"/>
</dbReference>
<evidence type="ECO:0000259" key="7">
    <source>
        <dbReference type="Pfam" id="PF06271"/>
    </source>
</evidence>
<evidence type="ECO:0000256" key="5">
    <source>
        <dbReference type="SAM" id="MobiDB-lite"/>
    </source>
</evidence>
<evidence type="ECO:0000313" key="9">
    <source>
        <dbReference type="Proteomes" id="UP001069802"/>
    </source>
</evidence>
<comment type="caution">
    <text evidence="8">The sequence shown here is derived from an EMBL/GenBank/DDBJ whole genome shotgun (WGS) entry which is preliminary data.</text>
</comment>
<organism evidence="8 9">
    <name type="scientific">Kiloniella laminariae</name>
    <dbReference type="NCBI Taxonomy" id="454162"/>
    <lineage>
        <taxon>Bacteria</taxon>
        <taxon>Pseudomonadati</taxon>
        <taxon>Pseudomonadota</taxon>
        <taxon>Alphaproteobacteria</taxon>
        <taxon>Rhodospirillales</taxon>
        <taxon>Kiloniellaceae</taxon>
        <taxon>Kiloniella</taxon>
    </lineage>
</organism>
<reference evidence="8" key="1">
    <citation type="submission" date="2022-12" db="EMBL/GenBank/DDBJ databases">
        <title>Bacterial isolates from different developmental stages of Nematostella vectensis.</title>
        <authorList>
            <person name="Fraune S."/>
        </authorList>
    </citation>
    <scope>NUCLEOTIDE SEQUENCE</scope>
    <source>
        <strain evidence="8">G21630-S1</strain>
    </source>
</reference>
<evidence type="ECO:0000256" key="1">
    <source>
        <dbReference type="ARBA" id="ARBA00004141"/>
    </source>
</evidence>
<feature type="transmembrane region" description="Helical" evidence="6">
    <location>
        <begin position="93"/>
        <end position="115"/>
    </location>
</feature>
<evidence type="ECO:0000313" key="8">
    <source>
        <dbReference type="EMBL" id="MCZ4282759.1"/>
    </source>
</evidence>
<evidence type="ECO:0000256" key="2">
    <source>
        <dbReference type="ARBA" id="ARBA00022692"/>
    </source>
</evidence>
<evidence type="ECO:0000256" key="3">
    <source>
        <dbReference type="ARBA" id="ARBA00022989"/>
    </source>
</evidence>
<keyword evidence="2 6" id="KW-0812">Transmembrane</keyword>
<protein>
    <submittedName>
        <fullName evidence="8">RDD family protein</fullName>
    </submittedName>
</protein>
<feature type="region of interest" description="Disordered" evidence="5">
    <location>
        <begin position="1"/>
        <end position="29"/>
    </location>
</feature>
<feature type="domain" description="RDD" evidence="7">
    <location>
        <begin position="51"/>
        <end position="207"/>
    </location>
</feature>
<keyword evidence="4 6" id="KW-0472">Membrane</keyword>
<comment type="subcellular location">
    <subcellularLocation>
        <location evidence="1">Membrane</location>
        <topology evidence="1">Multi-pass membrane protein</topology>
    </subcellularLocation>
</comment>
<feature type="transmembrane region" description="Helical" evidence="6">
    <location>
        <begin position="57"/>
        <end position="87"/>
    </location>
</feature>